<proteinExistence type="predicted"/>
<accession>A0A3B6RA77</accession>
<keyword evidence="1" id="KW-0812">Transmembrane</keyword>
<gene>
    <name evidence="3" type="primary">LOC123152649</name>
</gene>
<dbReference type="GeneID" id="123152649"/>
<evidence type="ECO:0000259" key="2">
    <source>
        <dbReference type="Pfam" id="PF13968"/>
    </source>
</evidence>
<dbReference type="InterPro" id="IPR025315">
    <property type="entry name" value="DUF4220"/>
</dbReference>
<dbReference type="PANTHER" id="PTHR31325">
    <property type="entry name" value="OS01G0798800 PROTEIN-RELATED"/>
    <property type="match status" value="1"/>
</dbReference>
<dbReference type="STRING" id="4565.A0A3B6RA77"/>
<dbReference type="Pfam" id="PF04578">
    <property type="entry name" value="DUF594"/>
    <property type="match status" value="1"/>
</dbReference>
<dbReference type="Pfam" id="PF13968">
    <property type="entry name" value="DUF4220"/>
    <property type="match status" value="1"/>
</dbReference>
<feature type="transmembrane region" description="Helical" evidence="1">
    <location>
        <begin position="30"/>
        <end position="52"/>
    </location>
</feature>
<reference evidence="3" key="2">
    <citation type="submission" date="2018-10" db="UniProtKB">
        <authorList>
            <consortium name="EnsemblPlants"/>
        </authorList>
    </citation>
    <scope>IDENTIFICATION</scope>
</reference>
<dbReference type="Gramene" id="TraesCS7A03G0021700.1">
    <property type="protein sequence ID" value="TraesCS7A03G0021700.1.CDS"/>
    <property type="gene ID" value="TraesCS7A03G0021700"/>
</dbReference>
<protein>
    <recommendedName>
        <fullName evidence="2">DUF4220 domain-containing protein</fullName>
    </recommendedName>
</protein>
<feature type="transmembrane region" description="Helical" evidence="1">
    <location>
        <begin position="91"/>
        <end position="114"/>
    </location>
</feature>
<organism evidence="3">
    <name type="scientific">Triticum aestivum</name>
    <name type="common">Wheat</name>
    <dbReference type="NCBI Taxonomy" id="4565"/>
    <lineage>
        <taxon>Eukaryota</taxon>
        <taxon>Viridiplantae</taxon>
        <taxon>Streptophyta</taxon>
        <taxon>Embryophyta</taxon>
        <taxon>Tracheophyta</taxon>
        <taxon>Spermatophyta</taxon>
        <taxon>Magnoliopsida</taxon>
        <taxon>Liliopsida</taxon>
        <taxon>Poales</taxon>
        <taxon>Poaceae</taxon>
        <taxon>BOP clade</taxon>
        <taxon>Pooideae</taxon>
        <taxon>Triticodae</taxon>
        <taxon>Triticeae</taxon>
        <taxon>Triticinae</taxon>
        <taxon>Triticum</taxon>
    </lineage>
</organism>
<feature type="domain" description="DUF4220" evidence="2">
    <location>
        <begin position="66"/>
        <end position="422"/>
    </location>
</feature>
<dbReference type="Proteomes" id="UP000019116">
    <property type="component" value="Chromosome 7A"/>
</dbReference>
<keyword evidence="1" id="KW-1133">Transmembrane helix</keyword>
<dbReference type="RefSeq" id="XP_044428081.1">
    <property type="nucleotide sequence ID" value="XM_044572146.1"/>
</dbReference>
<dbReference type="EnsemblPlants" id="TraesCS7A02G010600.1">
    <property type="protein sequence ID" value="TraesCS7A02G010600.1"/>
    <property type="gene ID" value="TraesCS7A02G010600"/>
</dbReference>
<keyword evidence="4" id="KW-1185">Reference proteome</keyword>
<evidence type="ECO:0000313" key="4">
    <source>
        <dbReference type="Proteomes" id="UP000019116"/>
    </source>
</evidence>
<feature type="transmembrane region" description="Helical" evidence="1">
    <location>
        <begin position="315"/>
        <end position="341"/>
    </location>
</feature>
<dbReference type="AlphaFoldDB" id="A0A3B6RA77"/>
<dbReference type="InterPro" id="IPR007658">
    <property type="entry name" value="DUF594"/>
</dbReference>
<evidence type="ECO:0000313" key="3">
    <source>
        <dbReference type="EnsemblPlants" id="TraesCS7A02G010600.1"/>
    </source>
</evidence>
<feature type="transmembrane region" description="Helical" evidence="1">
    <location>
        <begin position="422"/>
        <end position="439"/>
    </location>
</feature>
<evidence type="ECO:0000256" key="1">
    <source>
        <dbReference type="SAM" id="Phobius"/>
    </source>
</evidence>
<reference evidence="3" key="1">
    <citation type="submission" date="2018-08" db="EMBL/GenBank/DDBJ databases">
        <authorList>
            <person name="Rossello M."/>
        </authorList>
    </citation>
    <scope>NUCLEOTIDE SEQUENCE [LARGE SCALE GENOMIC DNA]</scope>
    <source>
        <strain evidence="3">cv. Chinese Spring</strain>
    </source>
</reference>
<feature type="transmembrane region" description="Helical" evidence="1">
    <location>
        <begin position="353"/>
        <end position="379"/>
    </location>
</feature>
<dbReference type="OMA" id="HIKIVET"/>
<keyword evidence="1" id="KW-0472">Membrane</keyword>
<dbReference type="Gramene" id="TraesCS7A02G010600.1">
    <property type="protein sequence ID" value="TraesCS7A02G010600.1"/>
    <property type="gene ID" value="TraesCS7A02G010600"/>
</dbReference>
<feature type="transmembrane region" description="Helical" evidence="1">
    <location>
        <begin position="151"/>
        <end position="171"/>
    </location>
</feature>
<sequence length="711" mass="80219">MRPISFEEVGGGNAIQKQSLQAIQVLWNEWEIHCLILASFSLQVFLFFASGMRRHSVSRILNSLIWLAYLSADSMAIFVLGHLAVHASGSHHLLIFWAPFLLLHMGGQDTITAFSMQDNNLWQRHLLGLVTQASVAGYVISISSWQDSRLLAATVLMFLSGFFKYIGRIFCLYTSSPKLLKDFTVANLDRYVNDIYYIPGTVQKESFEDILRRRVHDMMLSDIDLKLMPHSNSVHILLDTPLNDRATIECATIIPDLLNMLKYSADRSNAYIYVGIMLVRSYERVYTKAALHFAWINCFSITVSKYYEYKKLRIAFLHIMALLLLFPVISASITLELFMVAEKAQLYSHTDVTISYILLLGAIILEVASLSMSLLSYFASSEAPTSFPLAPIALSVANYVHPAGRHRKHWSKMLGQYNMFEYHMGGASTGIMSVVSWWIRQTFSVIPNNKYLKEFSRIPISKDLEEFVLDKLLEFGTGEEAGWNFASFRGQLALDRWTALRTIIDSTDLPTSVLIWHIATEICYLTEENNNGLRDPPKKTRVSRDLSNYIMYLVFTCGVMPTGSSKLVPLLAHKEIREAIGRYAAMATRDGAIRTVLRANIIRKQQSADTDDMGGSSSEPATQVQLLKNNIKAIRSPVVPRACTVADELNSMPRDGRWELIGDVWLEMLFYIAPRCGGAFHAHHLSTGGEFVTHVLQLMRLLGPFLPPPDA</sequence>
<dbReference type="OrthoDB" id="598354at2759"/>
<feature type="transmembrane region" description="Helical" evidence="1">
    <location>
        <begin position="126"/>
        <end position="145"/>
    </location>
</feature>
<name>A0A3B6RA77_WHEAT</name>
<feature type="transmembrane region" description="Helical" evidence="1">
    <location>
        <begin position="64"/>
        <end position="85"/>
    </location>
</feature>
<dbReference type="KEGG" id="taes:123152649"/>